<feature type="compositionally biased region" description="Low complexity" evidence="1">
    <location>
        <begin position="351"/>
        <end position="367"/>
    </location>
</feature>
<feature type="region of interest" description="Disordered" evidence="1">
    <location>
        <begin position="265"/>
        <end position="284"/>
    </location>
</feature>
<dbReference type="Gene3D" id="1.20.1280.50">
    <property type="match status" value="1"/>
</dbReference>
<dbReference type="EMBL" id="JBEVYD010000002">
    <property type="protein sequence ID" value="KAL3234922.1"/>
    <property type="molecule type" value="Genomic_DNA"/>
</dbReference>
<feature type="compositionally biased region" description="Basic and acidic residues" evidence="1">
    <location>
        <begin position="306"/>
        <end position="316"/>
    </location>
</feature>
<evidence type="ECO:0000313" key="4">
    <source>
        <dbReference type="Proteomes" id="UP001623330"/>
    </source>
</evidence>
<sequence length="451" mass="51049">MDSDIEHYMRPQSLADLPLNIIFKVLSLLSGDDLENVGRTCTMLRTLSNESMIYRNNVKGSNGANWWTRRLVTDVFDILDTRRNFLLNMTTRHNVSVIESLRHIQKKFNLQEAPRRATRSMSHSGRIDELDMDGNIVLPKNSLYHGGDKRNFTDIISNKDAVTYKAIIEGIKTVIDKQEIAIDGSDNSSTNEQLEVTSDIHQDGSKVTSTTRTSKQPSENTSPATSNNSRTSTDSIFSDKPILTDQEWKRPQTPESPFKDALNAETLSSGSSSLSSSSDSLDKLRNSKHVRDKAALFEKLLFRENSEQSTKKQYHQDHKKRGISRSTSAWDNSLKTMSENSNTKNYGELQSNMNTTSNNSSRKSSSPTERKVSEKYIEEVENHIATPRLLPASHTMKDLDNIARNGNVASIVEAYREEIKQKKYPHKRSQLKVVISSDNKVSYERIPTIEN</sequence>
<name>A0ABR4NZZ2_9SACH</name>
<protein>
    <recommendedName>
        <fullName evidence="2">F-box domain-containing protein</fullName>
    </recommendedName>
</protein>
<feature type="region of interest" description="Disordered" evidence="1">
    <location>
        <begin position="196"/>
        <end position="259"/>
    </location>
</feature>
<dbReference type="InterPro" id="IPR036047">
    <property type="entry name" value="F-box-like_dom_sf"/>
</dbReference>
<organism evidence="3 4">
    <name type="scientific">Nakaseomyces bracarensis</name>
    <dbReference type="NCBI Taxonomy" id="273131"/>
    <lineage>
        <taxon>Eukaryota</taxon>
        <taxon>Fungi</taxon>
        <taxon>Dikarya</taxon>
        <taxon>Ascomycota</taxon>
        <taxon>Saccharomycotina</taxon>
        <taxon>Saccharomycetes</taxon>
        <taxon>Saccharomycetales</taxon>
        <taxon>Saccharomycetaceae</taxon>
        <taxon>Nakaseomyces</taxon>
    </lineage>
</organism>
<reference evidence="3 4" key="1">
    <citation type="submission" date="2024-05" db="EMBL/GenBank/DDBJ databases">
        <title>Long read based assembly of the Candida bracarensis genome reveals expanded adhesin content.</title>
        <authorList>
            <person name="Marcet-Houben M."/>
            <person name="Ksiezopolska E."/>
            <person name="Gabaldon T."/>
        </authorList>
    </citation>
    <scope>NUCLEOTIDE SEQUENCE [LARGE SCALE GENOMIC DNA]</scope>
    <source>
        <strain evidence="3 4">CBM6</strain>
    </source>
</reference>
<dbReference type="PROSITE" id="PS50181">
    <property type="entry name" value="FBOX"/>
    <property type="match status" value="1"/>
</dbReference>
<accession>A0ABR4NZZ2</accession>
<feature type="domain" description="F-box" evidence="2">
    <location>
        <begin position="11"/>
        <end position="57"/>
    </location>
</feature>
<feature type="compositionally biased region" description="Low complexity" evidence="1">
    <location>
        <begin position="267"/>
        <end position="279"/>
    </location>
</feature>
<dbReference type="Proteomes" id="UP001623330">
    <property type="component" value="Unassembled WGS sequence"/>
</dbReference>
<dbReference type="InterPro" id="IPR001810">
    <property type="entry name" value="F-box_dom"/>
</dbReference>
<proteinExistence type="predicted"/>
<keyword evidence="4" id="KW-1185">Reference proteome</keyword>
<evidence type="ECO:0000256" key="1">
    <source>
        <dbReference type="SAM" id="MobiDB-lite"/>
    </source>
</evidence>
<feature type="region of interest" description="Disordered" evidence="1">
    <location>
        <begin position="306"/>
        <end position="373"/>
    </location>
</feature>
<dbReference type="SUPFAM" id="SSF81383">
    <property type="entry name" value="F-box domain"/>
    <property type="match status" value="1"/>
</dbReference>
<feature type="compositionally biased region" description="Polar residues" evidence="1">
    <location>
        <begin position="324"/>
        <end position="350"/>
    </location>
</feature>
<evidence type="ECO:0000259" key="2">
    <source>
        <dbReference type="PROSITE" id="PS50181"/>
    </source>
</evidence>
<gene>
    <name evidence="3" type="ORF">RNJ44_02710</name>
</gene>
<feature type="compositionally biased region" description="Polar residues" evidence="1">
    <location>
        <begin position="205"/>
        <end position="236"/>
    </location>
</feature>
<evidence type="ECO:0000313" key="3">
    <source>
        <dbReference type="EMBL" id="KAL3234922.1"/>
    </source>
</evidence>
<comment type="caution">
    <text evidence="3">The sequence shown here is derived from an EMBL/GenBank/DDBJ whole genome shotgun (WGS) entry which is preliminary data.</text>
</comment>